<keyword evidence="2" id="KW-1185">Reference proteome</keyword>
<dbReference type="EMBL" id="JACHIP010000012">
    <property type="protein sequence ID" value="MBB5060378.1"/>
    <property type="molecule type" value="Genomic_DNA"/>
</dbReference>
<dbReference type="PIRSF" id="PIRSF028304">
    <property type="entry name" value="UCP028304"/>
    <property type="match status" value="1"/>
</dbReference>
<dbReference type="Proteomes" id="UP000540989">
    <property type="component" value="Unassembled WGS sequence"/>
</dbReference>
<reference evidence="1 2" key="1">
    <citation type="submission" date="2020-08" db="EMBL/GenBank/DDBJ databases">
        <title>Genomic Encyclopedia of Type Strains, Phase IV (KMG-V): Genome sequencing to study the core and pangenomes of soil and plant-associated prokaryotes.</title>
        <authorList>
            <person name="Whitman W."/>
        </authorList>
    </citation>
    <scope>NUCLEOTIDE SEQUENCE [LARGE SCALE GENOMIC DNA]</scope>
    <source>
        <strain evidence="1 2">M8UP14</strain>
    </source>
</reference>
<dbReference type="InterPro" id="IPR010272">
    <property type="entry name" value="T6SS_TssF"/>
</dbReference>
<name>A0A7W8E5Q4_9BACT</name>
<proteinExistence type="predicted"/>
<evidence type="ECO:0000313" key="2">
    <source>
        <dbReference type="Proteomes" id="UP000540989"/>
    </source>
</evidence>
<dbReference type="AlphaFoldDB" id="A0A7W8E5Q4"/>
<dbReference type="NCBIfam" id="TIGR03359">
    <property type="entry name" value="VI_chp_6"/>
    <property type="match status" value="1"/>
</dbReference>
<dbReference type="RefSeq" id="WP_184222626.1">
    <property type="nucleotide sequence ID" value="NZ_JACHIP010000012.1"/>
</dbReference>
<dbReference type="Pfam" id="PF05947">
    <property type="entry name" value="T6SS_TssF"/>
    <property type="match status" value="1"/>
</dbReference>
<gene>
    <name evidence="1" type="ORF">HDF16_005114</name>
</gene>
<comment type="caution">
    <text evidence="1">The sequence shown here is derived from an EMBL/GenBank/DDBJ whole genome shotgun (WGS) entry which is preliminary data.</text>
</comment>
<organism evidence="1 2">
    <name type="scientific">Granulicella aggregans</name>
    <dbReference type="NCBI Taxonomy" id="474949"/>
    <lineage>
        <taxon>Bacteria</taxon>
        <taxon>Pseudomonadati</taxon>
        <taxon>Acidobacteriota</taxon>
        <taxon>Terriglobia</taxon>
        <taxon>Terriglobales</taxon>
        <taxon>Acidobacteriaceae</taxon>
        <taxon>Granulicella</taxon>
    </lineage>
</organism>
<dbReference type="PANTHER" id="PTHR35370:SF1">
    <property type="entry name" value="TYPE VI SECRETION SYSTEM COMPONENT TSSF1"/>
    <property type="match status" value="1"/>
</dbReference>
<evidence type="ECO:0000313" key="1">
    <source>
        <dbReference type="EMBL" id="MBB5060378.1"/>
    </source>
</evidence>
<dbReference type="PANTHER" id="PTHR35370">
    <property type="entry name" value="CYTOPLASMIC PROTEIN-RELATED-RELATED"/>
    <property type="match status" value="1"/>
</dbReference>
<protein>
    <submittedName>
        <fullName evidence="1">Type VI secretion system protein ImpG</fullName>
    </submittedName>
</protein>
<sequence>MRTKLLQQYERELSYMRQIGAEFATKYPAVAGRLMLEPDRCADPHVERLLESFAFLAARIHLRLDDDFPELTQGFLDVVYPDYLRPIPSMTVAEFSPGSPSSNFGGEVTVPRGSEITSRSASQGIACTFRTCYPVKLWPLRVEDCSCKRPELLPAATRVRNAAAVLRWELKTVESADFSKMEMDDLIFYLGGDRQTALMLYEMLSRNLLQIVVRNPLQQGKPAHVIEPDRLKPMGFDEAESMLSFSPRSFQGHRLLQEYFSFPEKFLFFQLTGLRRAIQAVEASEALEVLFFLRRPEHAERLQDLEAGINGETMRLFCTPAVNLFQHTAEPIVVTQTRPEYPVSVDAHSRGNVEVFSVDSVLATNPSRRTSVPLAPLFEHHFGTPTSNGVYWRSRRRYSNVHPDNPGKMYLSIADAHGTMLQPDAEILIVKCTCTNHDLPSNLPVGDTEGDFVLPGIAGIGNIRALHRPTRAYRAPVADEQSWSLISQLSLNHLSMGEGGLTALQEILRLNNFARTPHIEKQIAGILSIAASPHVAILQTDAGSGVVRGMLLEMALDESHFAGGTYLFSAVLDRFFGLYVSMNSFSQLVVRTNARKEALEEWPARAGTQTLL</sequence>
<accession>A0A7W8E5Q4</accession>